<dbReference type="GO" id="GO:0030466">
    <property type="term" value="P:silent mating-type cassette heterochromatin formation"/>
    <property type="evidence" value="ECO:0007669"/>
    <property type="project" value="TreeGrafter"/>
</dbReference>
<dbReference type="Pfam" id="PF10383">
    <property type="entry name" value="Clr2"/>
    <property type="match status" value="1"/>
</dbReference>
<protein>
    <submittedName>
        <fullName evidence="4">Uncharacterized protein</fullName>
    </submittedName>
</protein>
<feature type="domain" description="Cryptic loci regulator 2 N-terminal" evidence="3">
    <location>
        <begin position="86"/>
        <end position="169"/>
    </location>
</feature>
<dbReference type="AlphaFoldDB" id="A0A9Q8PEU0"/>
<dbReference type="PANTHER" id="PTHR38046">
    <property type="entry name" value="CRYPTIC LOCI REGULATOR 2"/>
    <property type="match status" value="1"/>
</dbReference>
<dbReference type="Pfam" id="PF16761">
    <property type="entry name" value="Clr2_transil"/>
    <property type="match status" value="1"/>
</dbReference>
<feature type="domain" description="Cryptic loci regulator 2 C-terminal" evidence="2">
    <location>
        <begin position="384"/>
        <end position="512"/>
    </location>
</feature>
<organism evidence="4 5">
    <name type="scientific">Passalora fulva</name>
    <name type="common">Tomato leaf mold</name>
    <name type="synonym">Cladosporium fulvum</name>
    <dbReference type="NCBI Taxonomy" id="5499"/>
    <lineage>
        <taxon>Eukaryota</taxon>
        <taxon>Fungi</taxon>
        <taxon>Dikarya</taxon>
        <taxon>Ascomycota</taxon>
        <taxon>Pezizomycotina</taxon>
        <taxon>Dothideomycetes</taxon>
        <taxon>Dothideomycetidae</taxon>
        <taxon>Mycosphaerellales</taxon>
        <taxon>Mycosphaerellaceae</taxon>
        <taxon>Fulvia</taxon>
    </lineage>
</organism>
<dbReference type="GO" id="GO:0070824">
    <property type="term" value="C:SHREC complex"/>
    <property type="evidence" value="ECO:0007669"/>
    <property type="project" value="InterPro"/>
</dbReference>
<sequence>MARFYPLYVRRSDGKLEIITKGAKRKETNSPTDDQLDQKADKDGVSDYYREVKPEETKHLDWRRKLGGMLARELDWKDKSGSDHGYILVSFPENYRLYEHVKKTERDGELEVKNKTHAAGGNDRQDAYLYGHPAGRRKRFRSPNDFFPHLLWLSTDESGDPDNCSCKICSPEDLENLVPGAKLKAERSFKQDSEAKPSINQPAPMARLSSAQNIKATPPAPKPVPTPLSPAKYPDQNIDRQYKGFMFRPGELVWFSRGQAWGLATVLGRWIKNSGGSNRNTFHYSVQPLSHPGGNTVPMTKTTEELRPWLAWSVPQFTMSVLNSIAEPPRYEHADWHGMLHGKYGKGDLEVDASILASKMVDSTYTPFNRSKATQPEAGVFQQHYDGIYLGCEKIWVGDPVRLHIGSGTDIIVVHDIVERKRVSAMNPKQVLEQSCRLVGDVYKLSAVTHRDPNVPTPASPNNNPQLPQRLTDDLAYRNSLSIRIRQVANYWQLIKPGHAVNLDDIKGRWYEASLLLPLLQPALFAGAQKKGEVQESSLWMNSRGDCINSNRPTHLPRLPRENHRRDSRKLAYGQSIPPDAEFKDGIQPLDTQPENVDPNLDGSAAGSNSDNAIDIDPKFDTADDALHQDTGHGGLDEFMNLDGMDDSNLTDFGGSYF</sequence>
<evidence type="ECO:0000313" key="5">
    <source>
        <dbReference type="Proteomes" id="UP000756132"/>
    </source>
</evidence>
<evidence type="ECO:0000259" key="3">
    <source>
        <dbReference type="Pfam" id="PF16761"/>
    </source>
</evidence>
<name>A0A9Q8PEU0_PASFU</name>
<feature type="region of interest" description="Disordered" evidence="1">
    <location>
        <begin position="20"/>
        <end position="50"/>
    </location>
</feature>
<gene>
    <name evidence="4" type="ORF">CLAFUR5_10984</name>
</gene>
<dbReference type="OrthoDB" id="2421327at2759"/>
<dbReference type="GO" id="GO:0033553">
    <property type="term" value="C:rDNA heterochromatin"/>
    <property type="evidence" value="ECO:0007669"/>
    <property type="project" value="TreeGrafter"/>
</dbReference>
<dbReference type="RefSeq" id="XP_047765478.1">
    <property type="nucleotide sequence ID" value="XM_047910132.1"/>
</dbReference>
<feature type="region of interest" description="Disordered" evidence="1">
    <location>
        <begin position="545"/>
        <end position="618"/>
    </location>
</feature>
<reference evidence="4" key="1">
    <citation type="submission" date="2021-12" db="EMBL/GenBank/DDBJ databases">
        <authorList>
            <person name="Zaccaron A."/>
            <person name="Stergiopoulos I."/>
        </authorList>
    </citation>
    <scope>NUCLEOTIDE SEQUENCE</scope>
    <source>
        <strain evidence="4">Race5_Kim</strain>
    </source>
</reference>
<reference evidence="4" key="2">
    <citation type="journal article" date="2022" name="Microb. Genom.">
        <title>A chromosome-scale genome assembly of the tomato pathogen Cladosporium fulvum reveals a compartmentalized genome architecture and the presence of a dispensable chromosome.</title>
        <authorList>
            <person name="Zaccaron A.Z."/>
            <person name="Chen L.H."/>
            <person name="Samaras A."/>
            <person name="Stergiopoulos I."/>
        </authorList>
    </citation>
    <scope>NUCLEOTIDE SEQUENCE</scope>
    <source>
        <strain evidence="4">Race5_Kim</strain>
    </source>
</reference>
<dbReference type="InterPro" id="IPR038986">
    <property type="entry name" value="Clr2"/>
</dbReference>
<evidence type="ECO:0000313" key="4">
    <source>
        <dbReference type="EMBL" id="UJO21112.1"/>
    </source>
</evidence>
<evidence type="ECO:0000256" key="1">
    <source>
        <dbReference type="SAM" id="MobiDB-lite"/>
    </source>
</evidence>
<dbReference type="OMA" id="RFYPTHR"/>
<keyword evidence="5" id="KW-1185">Reference proteome</keyword>
<dbReference type="InterPro" id="IPR018839">
    <property type="entry name" value="Tscrpt-silencing_Clr2_C"/>
</dbReference>
<dbReference type="GO" id="GO:0031934">
    <property type="term" value="C:mating-type region heterochromatin"/>
    <property type="evidence" value="ECO:0007669"/>
    <property type="project" value="TreeGrafter"/>
</dbReference>
<dbReference type="KEGG" id="ffu:CLAFUR5_10984"/>
<proteinExistence type="predicted"/>
<feature type="compositionally biased region" description="Basic and acidic residues" evidence="1">
    <location>
        <begin position="186"/>
        <end position="195"/>
    </location>
</feature>
<dbReference type="EMBL" id="CP090170">
    <property type="protein sequence ID" value="UJO21112.1"/>
    <property type="molecule type" value="Genomic_DNA"/>
</dbReference>
<dbReference type="Proteomes" id="UP000756132">
    <property type="component" value="Chromosome 8"/>
</dbReference>
<dbReference type="PANTHER" id="PTHR38046:SF1">
    <property type="entry name" value="CRYPTIC LOCI REGULATOR 2"/>
    <property type="match status" value="1"/>
</dbReference>
<evidence type="ECO:0000259" key="2">
    <source>
        <dbReference type="Pfam" id="PF10383"/>
    </source>
</evidence>
<dbReference type="InterPro" id="IPR031915">
    <property type="entry name" value="Clr2_N"/>
</dbReference>
<accession>A0A9Q8PEU0</accession>
<feature type="compositionally biased region" description="Basic and acidic residues" evidence="1">
    <location>
        <begin position="36"/>
        <end position="50"/>
    </location>
</feature>
<feature type="region of interest" description="Disordered" evidence="1">
    <location>
        <begin position="186"/>
        <end position="207"/>
    </location>
</feature>
<dbReference type="GeneID" id="71990862"/>